<dbReference type="InterPro" id="IPR005502">
    <property type="entry name" value="Ribosyl_crysJ1"/>
</dbReference>
<dbReference type="InterPro" id="IPR036705">
    <property type="entry name" value="Ribosyl_crysJ1_sf"/>
</dbReference>
<evidence type="ECO:0000313" key="1">
    <source>
        <dbReference type="EMBL" id="NVO56998.1"/>
    </source>
</evidence>
<reference evidence="1 2" key="1">
    <citation type="submission" date="2020-06" db="EMBL/GenBank/DDBJ databases">
        <authorList>
            <person name="Cao W.R."/>
        </authorList>
    </citation>
    <scope>NUCLEOTIDE SEQUENCE [LARGE SCALE GENOMIC DNA]</scope>
    <source>
        <strain evidence="1 2">B1Z28</strain>
    </source>
</reference>
<dbReference type="Proteomes" id="UP000630805">
    <property type="component" value="Unassembled WGS sequence"/>
</dbReference>
<dbReference type="PANTHER" id="PTHR16222">
    <property type="entry name" value="ADP-RIBOSYLGLYCOHYDROLASE"/>
    <property type="match status" value="1"/>
</dbReference>
<dbReference type="InterPro" id="IPR050792">
    <property type="entry name" value="ADP-ribosylglycohydrolase"/>
</dbReference>
<dbReference type="Pfam" id="PF03747">
    <property type="entry name" value="ADP_ribosyl_GH"/>
    <property type="match status" value="1"/>
</dbReference>
<sequence>MNTKRNLVIGALVGDAASLGLHWLYDQPRIAQLAGDTPEFCGTTAKDFEGVPAYFAHPLKRPGDLTQYGEQLMVLLRALAASGGTYDQTVYNAEFAAHFGYGGTYSGYIDHATRETLDNLAKGDADAPQGANDVQLPAIAKLPALVAAGQERHAADAVRTTNATEIADLYGAVATAMLIAARDGESKAQIAEAAVGAADPQILPRLDLARAATDRTNAEITSELGLACELENGVPSVLHNLLTAGSYKDAVRANIMSGGDSSGRAMLLGAVSGVLHGVPDDWAARLNSYASVKELLDRLKL</sequence>
<protein>
    <submittedName>
        <fullName evidence="1">ADP-ribosylglycohydrolase family protein</fullName>
    </submittedName>
</protein>
<dbReference type="Gene3D" id="1.10.4080.10">
    <property type="entry name" value="ADP-ribosylation/Crystallin J1"/>
    <property type="match status" value="1"/>
</dbReference>
<accession>A0ABX2PS38</accession>
<dbReference type="PANTHER" id="PTHR16222:SF17">
    <property type="entry name" value="SELENOPROTEIN J"/>
    <property type="match status" value="1"/>
</dbReference>
<organism evidence="1 2">
    <name type="scientific">Ruegeria haliotis</name>
    <dbReference type="NCBI Taxonomy" id="2747601"/>
    <lineage>
        <taxon>Bacteria</taxon>
        <taxon>Pseudomonadati</taxon>
        <taxon>Pseudomonadota</taxon>
        <taxon>Alphaproteobacteria</taxon>
        <taxon>Rhodobacterales</taxon>
        <taxon>Roseobacteraceae</taxon>
        <taxon>Ruegeria</taxon>
    </lineage>
</organism>
<comment type="caution">
    <text evidence="1">The sequence shown here is derived from an EMBL/GenBank/DDBJ whole genome shotgun (WGS) entry which is preliminary data.</text>
</comment>
<dbReference type="SUPFAM" id="SSF101478">
    <property type="entry name" value="ADP-ribosylglycohydrolase"/>
    <property type="match status" value="1"/>
</dbReference>
<dbReference type="EMBL" id="JABXWT010000008">
    <property type="protein sequence ID" value="NVO56998.1"/>
    <property type="molecule type" value="Genomic_DNA"/>
</dbReference>
<name>A0ABX2PS38_9RHOB</name>
<gene>
    <name evidence="1" type="ORF">HW561_14480</name>
</gene>
<evidence type="ECO:0000313" key="2">
    <source>
        <dbReference type="Proteomes" id="UP000630805"/>
    </source>
</evidence>
<proteinExistence type="predicted"/>
<dbReference type="RefSeq" id="WP_176865982.1">
    <property type="nucleotide sequence ID" value="NZ_JABXWT010000008.1"/>
</dbReference>
<keyword evidence="2" id="KW-1185">Reference proteome</keyword>